<sequence>MNAVATAKTHLVRPSARILLQIMQRRIQHNWCRAIVLANEVSSDVFTKHYNGGPSIKRETLDDLAVIIDHQQHGEQAQD</sequence>
<organism evidence="1 2">
    <name type="scientific">Hypsibius exemplaris</name>
    <name type="common">Freshwater tardigrade</name>
    <dbReference type="NCBI Taxonomy" id="2072580"/>
    <lineage>
        <taxon>Eukaryota</taxon>
        <taxon>Metazoa</taxon>
        <taxon>Ecdysozoa</taxon>
        <taxon>Tardigrada</taxon>
        <taxon>Eutardigrada</taxon>
        <taxon>Parachela</taxon>
        <taxon>Hypsibioidea</taxon>
        <taxon>Hypsibiidae</taxon>
        <taxon>Hypsibius</taxon>
    </lineage>
</organism>
<dbReference type="Proteomes" id="UP000192578">
    <property type="component" value="Unassembled WGS sequence"/>
</dbReference>
<protein>
    <submittedName>
        <fullName evidence="1">Uncharacterized protein</fullName>
    </submittedName>
</protein>
<evidence type="ECO:0000313" key="2">
    <source>
        <dbReference type="Proteomes" id="UP000192578"/>
    </source>
</evidence>
<comment type="caution">
    <text evidence="1">The sequence shown here is derived from an EMBL/GenBank/DDBJ whole genome shotgun (WGS) entry which is preliminary data.</text>
</comment>
<accession>A0A1W0XEQ3</accession>
<gene>
    <name evidence="1" type="ORF">BV898_00756</name>
</gene>
<dbReference type="EMBL" id="MTYJ01000002">
    <property type="protein sequence ID" value="OQV25831.1"/>
    <property type="molecule type" value="Genomic_DNA"/>
</dbReference>
<proteinExistence type="predicted"/>
<reference evidence="2" key="1">
    <citation type="submission" date="2017-01" db="EMBL/GenBank/DDBJ databases">
        <title>Comparative genomics of anhydrobiosis in the tardigrade Hypsibius dujardini.</title>
        <authorList>
            <person name="Yoshida Y."/>
            <person name="Koutsovoulos G."/>
            <person name="Laetsch D."/>
            <person name="Stevens L."/>
            <person name="Kumar S."/>
            <person name="Horikawa D."/>
            <person name="Ishino K."/>
            <person name="Komine S."/>
            <person name="Tomita M."/>
            <person name="Blaxter M."/>
            <person name="Arakawa K."/>
        </authorList>
    </citation>
    <scope>NUCLEOTIDE SEQUENCE [LARGE SCALE GENOMIC DNA]</scope>
    <source>
        <strain evidence="2">Z151</strain>
    </source>
</reference>
<name>A0A1W0XEQ3_HYPEX</name>
<keyword evidence="2" id="KW-1185">Reference proteome</keyword>
<evidence type="ECO:0000313" key="1">
    <source>
        <dbReference type="EMBL" id="OQV25831.1"/>
    </source>
</evidence>
<dbReference type="AlphaFoldDB" id="A0A1W0XEQ3"/>